<dbReference type="Proteomes" id="UP000181976">
    <property type="component" value="Unassembled WGS sequence"/>
</dbReference>
<dbReference type="Gene3D" id="3.40.50.1000">
    <property type="entry name" value="HAD superfamily/HAD-like"/>
    <property type="match status" value="1"/>
</dbReference>
<dbReference type="GO" id="GO:0005992">
    <property type="term" value="P:trehalose biosynthetic process"/>
    <property type="evidence" value="ECO:0007669"/>
    <property type="project" value="InterPro"/>
</dbReference>
<dbReference type="GO" id="GO:0005829">
    <property type="term" value="C:cytosol"/>
    <property type="evidence" value="ECO:0007669"/>
    <property type="project" value="TreeGrafter"/>
</dbReference>
<dbReference type="GO" id="GO:0003825">
    <property type="term" value="F:alpha,alpha-trehalose-phosphate synthase (UDP-forming) activity"/>
    <property type="evidence" value="ECO:0007669"/>
    <property type="project" value="TreeGrafter"/>
</dbReference>
<comment type="similarity">
    <text evidence="2">Belongs to the glycosyltransferase 20 family.</text>
</comment>
<evidence type="ECO:0000256" key="1">
    <source>
        <dbReference type="ARBA" id="ARBA00006330"/>
    </source>
</evidence>
<organism evidence="3 4">
    <name type="scientific">Thermophagus xiamenensis</name>
    <dbReference type="NCBI Taxonomy" id="385682"/>
    <lineage>
        <taxon>Bacteria</taxon>
        <taxon>Pseudomonadati</taxon>
        <taxon>Bacteroidota</taxon>
        <taxon>Bacteroidia</taxon>
        <taxon>Marinilabiliales</taxon>
        <taxon>Marinilabiliaceae</taxon>
        <taxon>Thermophagus</taxon>
    </lineage>
</organism>
<dbReference type="InterPro" id="IPR036412">
    <property type="entry name" value="HAD-like_sf"/>
</dbReference>
<dbReference type="eggNOG" id="COG1877">
    <property type="taxonomic scope" value="Bacteria"/>
</dbReference>
<dbReference type="Gene3D" id="3.40.50.2000">
    <property type="entry name" value="Glycogen Phosphorylase B"/>
    <property type="match status" value="2"/>
</dbReference>
<dbReference type="SUPFAM" id="SSF56784">
    <property type="entry name" value="HAD-like"/>
    <property type="match status" value="1"/>
</dbReference>
<evidence type="ECO:0000256" key="2">
    <source>
        <dbReference type="ARBA" id="ARBA00008799"/>
    </source>
</evidence>
<dbReference type="Gene3D" id="3.30.70.1020">
    <property type="entry name" value="Trehalose-6-phosphate phosphatase related protein, domain 2"/>
    <property type="match status" value="1"/>
</dbReference>
<dbReference type="CDD" id="cd03788">
    <property type="entry name" value="GT20_TPS"/>
    <property type="match status" value="1"/>
</dbReference>
<evidence type="ECO:0000313" key="3">
    <source>
        <dbReference type="EMBL" id="SFE55204.1"/>
    </source>
</evidence>
<gene>
    <name evidence="3" type="ORF">SAMN05444380_11351</name>
</gene>
<dbReference type="STRING" id="385682.SAMN05444380_11351"/>
<dbReference type="OrthoDB" id="9761633at2"/>
<keyword evidence="4" id="KW-1185">Reference proteome</keyword>
<comment type="similarity">
    <text evidence="1">In the C-terminal section; belongs to the trehalose phosphatase family.</text>
</comment>
<dbReference type="PANTHER" id="PTHR10788">
    <property type="entry name" value="TREHALOSE-6-PHOSPHATE SYNTHASE"/>
    <property type="match status" value="1"/>
</dbReference>
<dbReference type="GO" id="GO:0004805">
    <property type="term" value="F:trehalose-phosphatase activity"/>
    <property type="evidence" value="ECO:0007669"/>
    <property type="project" value="TreeGrafter"/>
</dbReference>
<dbReference type="PANTHER" id="PTHR10788:SF106">
    <property type="entry name" value="BCDNA.GH08860"/>
    <property type="match status" value="1"/>
</dbReference>
<protein>
    <submittedName>
        <fullName evidence="3">Trehalose 6-phosphate synthase /trehalose 6-phosphatase</fullName>
    </submittedName>
</protein>
<dbReference type="NCBIfam" id="TIGR01484">
    <property type="entry name" value="HAD-SF-IIB"/>
    <property type="match status" value="1"/>
</dbReference>
<evidence type="ECO:0000313" key="4">
    <source>
        <dbReference type="Proteomes" id="UP000181976"/>
    </source>
</evidence>
<dbReference type="CDD" id="cd01627">
    <property type="entry name" value="HAD_TPP"/>
    <property type="match status" value="1"/>
</dbReference>
<dbReference type="EMBL" id="FONA01000013">
    <property type="protein sequence ID" value="SFE55204.1"/>
    <property type="molecule type" value="Genomic_DNA"/>
</dbReference>
<dbReference type="InterPro" id="IPR006379">
    <property type="entry name" value="HAD-SF_hydro_IIB"/>
</dbReference>
<dbReference type="eggNOG" id="COG0380">
    <property type="taxonomic scope" value="Bacteria"/>
</dbReference>
<dbReference type="AlphaFoldDB" id="A0A1I2BG92"/>
<dbReference type="SUPFAM" id="SSF53756">
    <property type="entry name" value="UDP-Glycosyltransferase/glycogen phosphorylase"/>
    <property type="match status" value="1"/>
</dbReference>
<dbReference type="NCBIfam" id="TIGR00685">
    <property type="entry name" value="T6PP"/>
    <property type="match status" value="1"/>
</dbReference>
<dbReference type="NCBIfam" id="NF011071">
    <property type="entry name" value="PRK14501.1"/>
    <property type="match status" value="1"/>
</dbReference>
<dbReference type="InterPro" id="IPR001830">
    <property type="entry name" value="Glyco_trans_20"/>
</dbReference>
<dbReference type="InParanoid" id="A0A1I2BG92"/>
<dbReference type="InterPro" id="IPR023214">
    <property type="entry name" value="HAD_sf"/>
</dbReference>
<dbReference type="RefSeq" id="WP_010528085.1">
    <property type="nucleotide sequence ID" value="NZ_AFSL01000072.1"/>
</dbReference>
<sequence>MNKLHIVSNRLPFSIVTQQDQISLKPSVGGLATGMKSVYKDFEGRWIGWPGVATEDFSASDFEKIDTMLQKEGCETVPLSSYEVETFYEGFCNRTIWPLFHYFNQYVDYSPEFWESYVKVNQKFADKTIEVIDDGDYVWVHDYQLMLVPGMIKKKRPDIIIGFFLHIPFPSYEVFRFLPWRNEILEGLLGADLVGFHTYDYERHFLSSVRRLFGYEISFNRIHIEERIVLADAFPMGIDYDKFHNAALQTISKTLREKSQLHQELEKVFFVSPERKLILSIDRLDYSKGIPHRLRAFEKFLEKYPEYRTKATLVMLAVPSRNSVPQYQQLKREVEELVGRINGLYGSVNYSPVWYFYRSLPFENLVELYSMSDVALLTPVRDGMNLVAKEYVASRINQTGVMIISEMTGVVKEMAEAIVINPNNEDEVAEAIKQALEMPVDEQRARMAVIQNRLKRYDVFKWAEQFVASLKRIAQIQRDFISKKITPILAQKLLKEFAKAKYRAIFLDYDGTLIHFKKATREEEPGAAPDEALYEILNALTSDERNEVILISGRDKVTLSKWFDGANVSLISEHGVWMRERGGDWQMLTNATNSWMPMVRPVLDNFVVRTPGTYLEEKNYSLVWHYEKAEAELGELRANELKDELTTLVANHNLEIMEGNKVVEVKTGGINKGVAANRFLLNKPFDYILAMGDDWTDEYLFRELPPEAITIKVGIKYTSAAYKLETVDAVRNFLREMSRC</sequence>
<dbReference type="Pfam" id="PF02358">
    <property type="entry name" value="Trehalose_PPase"/>
    <property type="match status" value="1"/>
</dbReference>
<reference evidence="3 4" key="1">
    <citation type="submission" date="2016-10" db="EMBL/GenBank/DDBJ databases">
        <authorList>
            <person name="de Groot N.N."/>
        </authorList>
    </citation>
    <scope>NUCLEOTIDE SEQUENCE [LARGE SCALE GENOMIC DNA]</scope>
    <source>
        <strain evidence="3 4">DSM 19012</strain>
    </source>
</reference>
<name>A0A1I2BG92_9BACT</name>
<dbReference type="Pfam" id="PF00982">
    <property type="entry name" value="Glyco_transf_20"/>
    <property type="match status" value="1"/>
</dbReference>
<accession>A0A1I2BG92</accession>
<proteinExistence type="inferred from homology"/>
<dbReference type="FunCoup" id="A0A1I2BG92">
    <property type="interactions" value="134"/>
</dbReference>
<dbReference type="InterPro" id="IPR003337">
    <property type="entry name" value="Trehalose_PPase"/>
</dbReference>